<evidence type="ECO:0000313" key="3">
    <source>
        <dbReference type="Proteomes" id="UP001229421"/>
    </source>
</evidence>
<dbReference type="PANTHER" id="PTHR33184">
    <property type="entry name" value="PROTEIN TAPETUM DETERMINANT 1-LIKE-RELATED"/>
    <property type="match status" value="1"/>
</dbReference>
<gene>
    <name evidence="2" type="ORF">QVD17_30099</name>
</gene>
<organism evidence="2 3">
    <name type="scientific">Tagetes erecta</name>
    <name type="common">African marigold</name>
    <dbReference type="NCBI Taxonomy" id="13708"/>
    <lineage>
        <taxon>Eukaryota</taxon>
        <taxon>Viridiplantae</taxon>
        <taxon>Streptophyta</taxon>
        <taxon>Embryophyta</taxon>
        <taxon>Tracheophyta</taxon>
        <taxon>Spermatophyta</taxon>
        <taxon>Magnoliopsida</taxon>
        <taxon>eudicotyledons</taxon>
        <taxon>Gunneridae</taxon>
        <taxon>Pentapetalae</taxon>
        <taxon>asterids</taxon>
        <taxon>campanulids</taxon>
        <taxon>Asterales</taxon>
        <taxon>Asteraceae</taxon>
        <taxon>Asteroideae</taxon>
        <taxon>Heliantheae alliance</taxon>
        <taxon>Tageteae</taxon>
        <taxon>Tagetes</taxon>
    </lineage>
</organism>
<keyword evidence="1" id="KW-0732">Signal</keyword>
<comment type="caution">
    <text evidence="2">The sequence shown here is derived from an EMBL/GenBank/DDBJ whole genome shotgun (WGS) entry which is preliminary data.</text>
</comment>
<dbReference type="AlphaFoldDB" id="A0AAD8K7A8"/>
<dbReference type="EMBL" id="JAUHHV010000008">
    <property type="protein sequence ID" value="KAK1414355.1"/>
    <property type="molecule type" value="Genomic_DNA"/>
</dbReference>
<proteinExistence type="predicted"/>
<accession>A0AAD8K7A8</accession>
<evidence type="ECO:0000313" key="2">
    <source>
        <dbReference type="EMBL" id="KAK1414355.1"/>
    </source>
</evidence>
<dbReference type="Pfam" id="PF24068">
    <property type="entry name" value="TPD1_C"/>
    <property type="match status" value="1"/>
</dbReference>
<dbReference type="GO" id="GO:0001709">
    <property type="term" value="P:cell fate determination"/>
    <property type="evidence" value="ECO:0007669"/>
    <property type="project" value="TreeGrafter"/>
</dbReference>
<dbReference type="InterPro" id="IPR040361">
    <property type="entry name" value="TPD1"/>
</dbReference>
<dbReference type="Proteomes" id="UP001229421">
    <property type="component" value="Unassembled WGS sequence"/>
</dbReference>
<keyword evidence="3" id="KW-1185">Reference proteome</keyword>
<name>A0AAD8K7A8_TARER</name>
<sequence>MPRSSQVDTITIPPPSFNTKILIQNKKTNHHHLDTKPNRKPKTCGQEEYKLTIHQEPTGAPQEWSVTLINETPCVIWNVKLDCKEFQSRIDIDPKVVMKQGDLCVVKGGQRINSQESLRFVYAWDNQFPFKLAEQSIACKSI</sequence>
<protein>
    <submittedName>
        <fullName evidence="2">Uncharacterized protein</fullName>
    </submittedName>
</protein>
<reference evidence="2" key="1">
    <citation type="journal article" date="2023" name="bioRxiv">
        <title>Improved chromosome-level genome assembly for marigold (Tagetes erecta).</title>
        <authorList>
            <person name="Jiang F."/>
            <person name="Yuan L."/>
            <person name="Wang S."/>
            <person name="Wang H."/>
            <person name="Xu D."/>
            <person name="Wang A."/>
            <person name="Fan W."/>
        </authorList>
    </citation>
    <scope>NUCLEOTIDE SEQUENCE</scope>
    <source>
        <strain evidence="2">WSJ</strain>
        <tissue evidence="2">Leaf</tissue>
    </source>
</reference>
<dbReference type="PANTHER" id="PTHR33184:SF61">
    <property type="entry name" value="TPD1 PROTEIN HOMOLOG 1"/>
    <property type="match status" value="1"/>
</dbReference>
<evidence type="ECO:0000256" key="1">
    <source>
        <dbReference type="ARBA" id="ARBA00022729"/>
    </source>
</evidence>